<sequence length="274" mass="30908">MDETAVFFEDPRNTTVDVTGSRHVVVRSTGFASMRVTVVLAVTASGRKVTPLVIWKNKRGNRSIKQVHSVLVAEQPKAWVDSDLLMNWIERAFPAVLAGEGQALVWDSMRAHISVKVKAKCAQKDIAMCVIPGGLTAYLQAGDIGIYKVFKNQLSDLIDTWKRSDQVTFTRGGKPRPPPVETVYDRVDELGAIRPSWLCKTQLMLLAFIGTLRPGSFWNHDVYGWKFQRAWNQQQQEEEEESNNEEQEEPQVSNEAFNLNEIDCALDDIDLIDT</sequence>
<dbReference type="OrthoDB" id="78941at2759"/>
<dbReference type="Proteomes" id="UP001165083">
    <property type="component" value="Unassembled WGS sequence"/>
</dbReference>
<evidence type="ECO:0000313" key="3">
    <source>
        <dbReference type="EMBL" id="GMF66350.1"/>
    </source>
</evidence>
<evidence type="ECO:0000313" key="4">
    <source>
        <dbReference type="Proteomes" id="UP001165083"/>
    </source>
</evidence>
<feature type="compositionally biased region" description="Acidic residues" evidence="1">
    <location>
        <begin position="236"/>
        <end position="249"/>
    </location>
</feature>
<accession>A0A9W7D8P0</accession>
<dbReference type="InterPro" id="IPR004875">
    <property type="entry name" value="DDE_SF_endonuclease_dom"/>
</dbReference>
<evidence type="ECO:0000259" key="2">
    <source>
        <dbReference type="Pfam" id="PF03184"/>
    </source>
</evidence>
<dbReference type="EMBL" id="BSXW01012608">
    <property type="protein sequence ID" value="GMF66350.1"/>
    <property type="molecule type" value="Genomic_DNA"/>
</dbReference>
<proteinExistence type="predicted"/>
<name>A0A9W7D8P0_9STRA</name>
<protein>
    <submittedName>
        <fullName evidence="3">Unnamed protein product</fullName>
    </submittedName>
</protein>
<organism evidence="3 4">
    <name type="scientific">Phytophthora lilii</name>
    <dbReference type="NCBI Taxonomy" id="2077276"/>
    <lineage>
        <taxon>Eukaryota</taxon>
        <taxon>Sar</taxon>
        <taxon>Stramenopiles</taxon>
        <taxon>Oomycota</taxon>
        <taxon>Peronosporomycetes</taxon>
        <taxon>Peronosporales</taxon>
        <taxon>Peronosporaceae</taxon>
        <taxon>Phytophthora</taxon>
    </lineage>
</organism>
<dbReference type="GO" id="GO:0003676">
    <property type="term" value="F:nucleic acid binding"/>
    <property type="evidence" value="ECO:0007669"/>
    <property type="project" value="InterPro"/>
</dbReference>
<evidence type="ECO:0000256" key="1">
    <source>
        <dbReference type="SAM" id="MobiDB-lite"/>
    </source>
</evidence>
<dbReference type="Pfam" id="PF03184">
    <property type="entry name" value="DDE_1"/>
    <property type="match status" value="1"/>
</dbReference>
<comment type="caution">
    <text evidence="3">The sequence shown here is derived from an EMBL/GenBank/DDBJ whole genome shotgun (WGS) entry which is preliminary data.</text>
</comment>
<reference evidence="3" key="1">
    <citation type="submission" date="2023-04" db="EMBL/GenBank/DDBJ databases">
        <title>Phytophthora lilii NBRC 32176.</title>
        <authorList>
            <person name="Ichikawa N."/>
            <person name="Sato H."/>
            <person name="Tonouchi N."/>
        </authorList>
    </citation>
    <scope>NUCLEOTIDE SEQUENCE</scope>
    <source>
        <strain evidence="3">NBRC 32176</strain>
    </source>
</reference>
<feature type="region of interest" description="Disordered" evidence="1">
    <location>
        <begin position="233"/>
        <end position="258"/>
    </location>
</feature>
<feature type="domain" description="DDE-1" evidence="2">
    <location>
        <begin position="35"/>
        <end position="153"/>
    </location>
</feature>
<gene>
    <name evidence="3" type="ORF">Plil01_001881500</name>
</gene>
<keyword evidence="4" id="KW-1185">Reference proteome</keyword>
<dbReference type="AlphaFoldDB" id="A0A9W7D8P0"/>